<organism evidence="3 4">
    <name type="scientific">Lymnaea stagnalis</name>
    <name type="common">Great pond snail</name>
    <name type="synonym">Helix stagnalis</name>
    <dbReference type="NCBI Taxonomy" id="6523"/>
    <lineage>
        <taxon>Eukaryota</taxon>
        <taxon>Metazoa</taxon>
        <taxon>Spiralia</taxon>
        <taxon>Lophotrochozoa</taxon>
        <taxon>Mollusca</taxon>
        <taxon>Gastropoda</taxon>
        <taxon>Heterobranchia</taxon>
        <taxon>Euthyneura</taxon>
        <taxon>Panpulmonata</taxon>
        <taxon>Hygrophila</taxon>
        <taxon>Lymnaeoidea</taxon>
        <taxon>Lymnaeidae</taxon>
        <taxon>Lymnaea</taxon>
    </lineage>
</organism>
<evidence type="ECO:0000313" key="3">
    <source>
        <dbReference type="EMBL" id="CAL1533603.1"/>
    </source>
</evidence>
<dbReference type="InterPro" id="IPR004156">
    <property type="entry name" value="OATP"/>
</dbReference>
<gene>
    <name evidence="3" type="ORF">GSLYS_00007563001</name>
</gene>
<dbReference type="SUPFAM" id="SSF103473">
    <property type="entry name" value="MFS general substrate transporter"/>
    <property type="match status" value="1"/>
</dbReference>
<evidence type="ECO:0000256" key="2">
    <source>
        <dbReference type="SAM" id="Phobius"/>
    </source>
</evidence>
<keyword evidence="2" id="KW-0472">Membrane</keyword>
<feature type="transmembrane region" description="Helical" evidence="2">
    <location>
        <begin position="131"/>
        <end position="153"/>
    </location>
</feature>
<evidence type="ECO:0000256" key="1">
    <source>
        <dbReference type="ARBA" id="ARBA00023157"/>
    </source>
</evidence>
<dbReference type="GO" id="GO:0015347">
    <property type="term" value="F:sodium-independent organic anion transmembrane transporter activity"/>
    <property type="evidence" value="ECO:0007669"/>
    <property type="project" value="TreeGrafter"/>
</dbReference>
<dbReference type="AlphaFoldDB" id="A0AAV2HJJ4"/>
<keyword evidence="2" id="KW-0812">Transmembrane</keyword>
<protein>
    <recommendedName>
        <fullName evidence="5">Solute carrier organic anion transporter family member</fullName>
    </recommendedName>
</protein>
<dbReference type="GO" id="GO:0043252">
    <property type="term" value="P:sodium-independent organic anion transport"/>
    <property type="evidence" value="ECO:0007669"/>
    <property type="project" value="TreeGrafter"/>
</dbReference>
<dbReference type="GO" id="GO:0016323">
    <property type="term" value="C:basolateral plasma membrane"/>
    <property type="evidence" value="ECO:0007669"/>
    <property type="project" value="TreeGrafter"/>
</dbReference>
<evidence type="ECO:0008006" key="5">
    <source>
        <dbReference type="Google" id="ProtNLM"/>
    </source>
</evidence>
<feature type="transmembrane region" description="Helical" evidence="2">
    <location>
        <begin position="279"/>
        <end position="299"/>
    </location>
</feature>
<dbReference type="Gene3D" id="1.20.1250.20">
    <property type="entry name" value="MFS general substrate transporter like domains"/>
    <property type="match status" value="1"/>
</dbReference>
<feature type="transmembrane region" description="Helical" evidence="2">
    <location>
        <begin position="104"/>
        <end position="124"/>
    </location>
</feature>
<sequence length="371" mass="41482">MFPTITGPTERKVSLTGDLVFEQQRKRNGRAQQQKSEEKNQDSIKYIIKDFPRALLRMLKNPAYLLLLIDIAIVSIPMSGTSIFRSTYMANQYNVPMSEVTLASGISSTIGHVIGTVGSSWVASKVHTRMGYLYIVMSSYIFTVLITPLYIVFGCSNEKIYGYEGDFGVPVNLTDTCDCTFSKVLISCGDDGNNYLSPCHAGCTGIDGKLFTNCSLLTDLSRGSAVHPGLCETDCHTNFIIYIFLHGLANIASSLAMIPRRLLILRIVDPRDRAFATSLFVFFSSLMAIPAPNFFGQVMDDTCLVWDGKFCTLYDRDKVRYFLSGIDVGVHVVVQITFFLMLALFKWEERKVKRENAKKASQKDLEMEGKT</sequence>
<keyword evidence="2" id="KW-1133">Transmembrane helix</keyword>
<dbReference type="EMBL" id="CAXITT010000146">
    <property type="protein sequence ID" value="CAL1533603.1"/>
    <property type="molecule type" value="Genomic_DNA"/>
</dbReference>
<dbReference type="Proteomes" id="UP001497497">
    <property type="component" value="Unassembled WGS sequence"/>
</dbReference>
<keyword evidence="4" id="KW-1185">Reference proteome</keyword>
<feature type="transmembrane region" description="Helical" evidence="2">
    <location>
        <begin position="239"/>
        <end position="258"/>
    </location>
</feature>
<feature type="transmembrane region" description="Helical" evidence="2">
    <location>
        <begin position="319"/>
        <end position="345"/>
    </location>
</feature>
<accession>A0AAV2HJJ4</accession>
<dbReference type="Pfam" id="PF03137">
    <property type="entry name" value="OATP"/>
    <property type="match status" value="1"/>
</dbReference>
<comment type="caution">
    <text evidence="3">The sequence shown here is derived from an EMBL/GenBank/DDBJ whole genome shotgun (WGS) entry which is preliminary data.</text>
</comment>
<name>A0AAV2HJJ4_LYMST</name>
<dbReference type="InterPro" id="IPR036259">
    <property type="entry name" value="MFS_trans_sf"/>
</dbReference>
<proteinExistence type="predicted"/>
<keyword evidence="1" id="KW-1015">Disulfide bond</keyword>
<dbReference type="PANTHER" id="PTHR11388">
    <property type="entry name" value="ORGANIC ANION TRANSPORTER"/>
    <property type="match status" value="1"/>
</dbReference>
<feature type="transmembrane region" description="Helical" evidence="2">
    <location>
        <begin position="63"/>
        <end position="84"/>
    </location>
</feature>
<dbReference type="PANTHER" id="PTHR11388:SF157">
    <property type="entry name" value="SOLUTE CARRIER ORGANIC ANION TRANSPORTER FAMILY MEMBER 2A1-LIKE"/>
    <property type="match status" value="1"/>
</dbReference>
<evidence type="ECO:0000313" key="4">
    <source>
        <dbReference type="Proteomes" id="UP001497497"/>
    </source>
</evidence>
<reference evidence="3 4" key="1">
    <citation type="submission" date="2024-04" db="EMBL/GenBank/DDBJ databases">
        <authorList>
            <consortium name="Genoscope - CEA"/>
            <person name="William W."/>
        </authorList>
    </citation>
    <scope>NUCLEOTIDE SEQUENCE [LARGE SCALE GENOMIC DNA]</scope>
</reference>